<organism evidence="4 5">
    <name type="scientific">Symbiochloris irregularis</name>
    <dbReference type="NCBI Taxonomy" id="706552"/>
    <lineage>
        <taxon>Eukaryota</taxon>
        <taxon>Viridiplantae</taxon>
        <taxon>Chlorophyta</taxon>
        <taxon>core chlorophytes</taxon>
        <taxon>Trebouxiophyceae</taxon>
        <taxon>Trebouxiales</taxon>
        <taxon>Trebouxiaceae</taxon>
        <taxon>Symbiochloris</taxon>
    </lineage>
</organism>
<keyword evidence="5" id="KW-1185">Reference proteome</keyword>
<dbReference type="InterPro" id="IPR033133">
    <property type="entry name" value="PUM-HD"/>
</dbReference>
<comment type="caution">
    <text evidence="4">The sequence shown here is derived from an EMBL/GenBank/DDBJ whole genome shotgun (WGS) entry which is preliminary data.</text>
</comment>
<sequence length="304" mass="34030">MPIAARVLQEGGVGHLQKLGSRRMLTNFSLWSHGLQPAFQPLSAAPARGSSDNISTSAPSLLQRFKVESNFQPSLEDLQGSIPDVCMDRAGSARLRELLVNASADQVAWHPAWTAQEQLAEKLQGHVLRLSQNKFASFTVRGLIPLLNRSWKWIMQNGDLRHKVQITHILQDQVVQLSMREHGNTIAQGMLTFGSPEQQEALVAKILGEEDNGHFAAHISTMAIDRSGCYVVQRVLEMCQHDQQHRLAEYLRHLTDRIGRAKYAKQLCQQVDAILDGFAAEFTAALLCVCQLNNVHKEWSRILM</sequence>
<feature type="domain" description="PUM-HD" evidence="3">
    <location>
        <begin position="1"/>
        <end position="275"/>
    </location>
</feature>
<evidence type="ECO:0000256" key="2">
    <source>
        <dbReference type="PROSITE-ProRule" id="PRU00317"/>
    </source>
</evidence>
<evidence type="ECO:0000313" key="5">
    <source>
        <dbReference type="Proteomes" id="UP001465755"/>
    </source>
</evidence>
<evidence type="ECO:0000259" key="3">
    <source>
        <dbReference type="PROSITE" id="PS50303"/>
    </source>
</evidence>
<reference evidence="4 5" key="1">
    <citation type="journal article" date="2024" name="Nat. Commun.">
        <title>Phylogenomics reveals the evolutionary origins of lichenization in chlorophyte algae.</title>
        <authorList>
            <person name="Puginier C."/>
            <person name="Libourel C."/>
            <person name="Otte J."/>
            <person name="Skaloud P."/>
            <person name="Haon M."/>
            <person name="Grisel S."/>
            <person name="Petersen M."/>
            <person name="Berrin J.G."/>
            <person name="Delaux P.M."/>
            <person name="Dal Grande F."/>
            <person name="Keller J."/>
        </authorList>
    </citation>
    <scope>NUCLEOTIDE SEQUENCE [LARGE SCALE GENOMIC DNA]</scope>
    <source>
        <strain evidence="4 5">SAG 2036</strain>
    </source>
</reference>
<dbReference type="PROSITE" id="PS50303">
    <property type="entry name" value="PUM_HD"/>
    <property type="match status" value="1"/>
</dbReference>
<accession>A0AAW1NMU3</accession>
<dbReference type="Pfam" id="PF00806">
    <property type="entry name" value="PUF"/>
    <property type="match status" value="2"/>
</dbReference>
<evidence type="ECO:0000313" key="4">
    <source>
        <dbReference type="EMBL" id="KAK9787119.1"/>
    </source>
</evidence>
<dbReference type="EMBL" id="JALJOQ010000255">
    <property type="protein sequence ID" value="KAK9787119.1"/>
    <property type="molecule type" value="Genomic_DNA"/>
</dbReference>
<feature type="repeat" description="Pumilio" evidence="2">
    <location>
        <begin position="214"/>
        <end position="249"/>
    </location>
</feature>
<dbReference type="Gene3D" id="1.25.10.10">
    <property type="entry name" value="Leucine-rich Repeat Variant"/>
    <property type="match status" value="1"/>
</dbReference>
<dbReference type="GO" id="GO:0010608">
    <property type="term" value="P:post-transcriptional regulation of gene expression"/>
    <property type="evidence" value="ECO:0007669"/>
    <property type="project" value="TreeGrafter"/>
</dbReference>
<dbReference type="GO" id="GO:0003729">
    <property type="term" value="F:mRNA binding"/>
    <property type="evidence" value="ECO:0007669"/>
    <property type="project" value="TreeGrafter"/>
</dbReference>
<keyword evidence="1" id="KW-0677">Repeat</keyword>
<dbReference type="InterPro" id="IPR011989">
    <property type="entry name" value="ARM-like"/>
</dbReference>
<evidence type="ECO:0000256" key="1">
    <source>
        <dbReference type="ARBA" id="ARBA00022737"/>
    </source>
</evidence>
<dbReference type="InterPro" id="IPR001313">
    <property type="entry name" value="Pumilio_RNA-bd_rpt"/>
</dbReference>
<dbReference type="GO" id="GO:0005737">
    <property type="term" value="C:cytoplasm"/>
    <property type="evidence" value="ECO:0007669"/>
    <property type="project" value="TreeGrafter"/>
</dbReference>
<dbReference type="PANTHER" id="PTHR12537">
    <property type="entry name" value="RNA BINDING PROTEIN PUMILIO-RELATED"/>
    <property type="match status" value="1"/>
</dbReference>
<feature type="repeat" description="Pumilio" evidence="2">
    <location>
        <begin position="168"/>
        <end position="204"/>
    </location>
</feature>
<dbReference type="SMART" id="SM00025">
    <property type="entry name" value="Pumilio"/>
    <property type="match status" value="3"/>
</dbReference>
<dbReference type="SUPFAM" id="SSF48371">
    <property type="entry name" value="ARM repeat"/>
    <property type="match status" value="1"/>
</dbReference>
<dbReference type="InterPro" id="IPR016024">
    <property type="entry name" value="ARM-type_fold"/>
</dbReference>
<gene>
    <name evidence="4" type="ORF">WJX73_007282</name>
</gene>
<protein>
    <recommendedName>
        <fullName evidence="3">PUM-HD domain-containing protein</fullName>
    </recommendedName>
</protein>
<name>A0AAW1NMU3_9CHLO</name>
<dbReference type="PROSITE" id="PS50302">
    <property type="entry name" value="PUM"/>
    <property type="match status" value="2"/>
</dbReference>
<dbReference type="AlphaFoldDB" id="A0AAW1NMU3"/>
<proteinExistence type="predicted"/>
<dbReference type="PANTHER" id="PTHR12537:SF12">
    <property type="entry name" value="MATERNAL PROTEIN PUMILIO"/>
    <property type="match status" value="1"/>
</dbReference>
<dbReference type="Proteomes" id="UP001465755">
    <property type="component" value="Unassembled WGS sequence"/>
</dbReference>